<evidence type="ECO:0000313" key="1">
    <source>
        <dbReference type="EMBL" id="OCS91081.1"/>
    </source>
</evidence>
<dbReference type="AlphaFoldDB" id="A0A1C0YV92"/>
<proteinExistence type="predicted"/>
<accession>A0A1C0YV92</accession>
<keyword evidence="2" id="KW-1185">Reference proteome</keyword>
<protein>
    <submittedName>
        <fullName evidence="1">Uncharacterized protein</fullName>
    </submittedName>
</protein>
<name>A0A1C0YV92_9BACL</name>
<dbReference type="Proteomes" id="UP000093482">
    <property type="component" value="Unassembled WGS sequence"/>
</dbReference>
<sequence length="119" mass="13258">MKIHGNSVASNFVNTSVLQKGARIGNGGEAATLSQSTLQLKAPNDVLKNFTNDLTRLKLTMQHSNDYETASKAVDVLDFDQFQAFRESNKQMMETSQKEQDAYSLLIQKLASFKQSIIQ</sequence>
<comment type="caution">
    <text evidence="1">The sequence shown here is derived from an EMBL/GenBank/DDBJ whole genome shotgun (WGS) entry which is preliminary data.</text>
</comment>
<gene>
    <name evidence="1" type="ORF">A6K76_10070</name>
</gene>
<dbReference type="OrthoDB" id="9825450at2"/>
<dbReference type="RefSeq" id="WP_066463770.1">
    <property type="nucleotide sequence ID" value="NZ_MATO01000031.1"/>
</dbReference>
<evidence type="ECO:0000313" key="2">
    <source>
        <dbReference type="Proteomes" id="UP000093482"/>
    </source>
</evidence>
<dbReference type="EMBL" id="MATO01000031">
    <property type="protein sequence ID" value="OCS91081.1"/>
    <property type="molecule type" value="Genomic_DNA"/>
</dbReference>
<organism evidence="1 2">
    <name type="scientific">Caryophanon latum</name>
    <dbReference type="NCBI Taxonomy" id="33977"/>
    <lineage>
        <taxon>Bacteria</taxon>
        <taxon>Bacillati</taxon>
        <taxon>Bacillota</taxon>
        <taxon>Bacilli</taxon>
        <taxon>Bacillales</taxon>
        <taxon>Caryophanaceae</taxon>
        <taxon>Caryophanon</taxon>
    </lineage>
</organism>
<reference evidence="1 2" key="1">
    <citation type="submission" date="2016-07" db="EMBL/GenBank/DDBJ databases">
        <title>Caryophanon latum genome sequencing.</title>
        <authorList>
            <person name="Verma A."/>
            <person name="Pal Y."/>
            <person name="Krishnamurthi S."/>
        </authorList>
    </citation>
    <scope>NUCLEOTIDE SEQUENCE [LARGE SCALE GENOMIC DNA]</scope>
    <source>
        <strain evidence="1 2">DSM 14151</strain>
    </source>
</reference>